<dbReference type="EMBL" id="FUYP01000015">
    <property type="protein sequence ID" value="SKB73476.1"/>
    <property type="molecule type" value="Genomic_DNA"/>
</dbReference>
<sequence>MEWMIMAVLGPILLGLGLLWAIANNRRSRAQKQLTEEATRQRRAEEHAAAKAREAGVE</sequence>
<evidence type="ECO:0000313" key="3">
    <source>
        <dbReference type="Proteomes" id="UP000190044"/>
    </source>
</evidence>
<evidence type="ECO:0000313" key="2">
    <source>
        <dbReference type="EMBL" id="SKB73476.1"/>
    </source>
</evidence>
<dbReference type="Proteomes" id="UP000190044">
    <property type="component" value="Unassembled WGS sequence"/>
</dbReference>
<organism evidence="2 3">
    <name type="scientific">Sphingopyxis flava</name>
    <dbReference type="NCBI Taxonomy" id="1507287"/>
    <lineage>
        <taxon>Bacteria</taxon>
        <taxon>Pseudomonadati</taxon>
        <taxon>Pseudomonadota</taxon>
        <taxon>Alphaproteobacteria</taxon>
        <taxon>Sphingomonadales</taxon>
        <taxon>Sphingomonadaceae</taxon>
        <taxon>Sphingopyxis</taxon>
    </lineage>
</organism>
<reference evidence="3" key="1">
    <citation type="submission" date="2017-02" db="EMBL/GenBank/DDBJ databases">
        <authorList>
            <person name="Varghese N."/>
            <person name="Submissions S."/>
        </authorList>
    </citation>
    <scope>NUCLEOTIDE SEQUENCE [LARGE SCALE GENOMIC DNA]</scope>
    <source>
        <strain evidence="3">R11H</strain>
    </source>
</reference>
<name>A0A1T5DPE9_9SPHN</name>
<gene>
    <name evidence="2" type="ORF">SAMN06295937_1015101</name>
</gene>
<feature type="compositionally biased region" description="Basic and acidic residues" evidence="1">
    <location>
        <begin position="34"/>
        <end position="58"/>
    </location>
</feature>
<keyword evidence="3" id="KW-1185">Reference proteome</keyword>
<dbReference type="RefSeq" id="WP_176141598.1">
    <property type="nucleotide sequence ID" value="NZ_FUYP01000015.1"/>
</dbReference>
<evidence type="ECO:0000256" key="1">
    <source>
        <dbReference type="SAM" id="MobiDB-lite"/>
    </source>
</evidence>
<accession>A0A1T5DPE9</accession>
<protein>
    <submittedName>
        <fullName evidence="2">Uncharacterized protein</fullName>
    </submittedName>
</protein>
<proteinExistence type="predicted"/>
<feature type="region of interest" description="Disordered" evidence="1">
    <location>
        <begin position="33"/>
        <end position="58"/>
    </location>
</feature>
<dbReference type="AlphaFoldDB" id="A0A1T5DPE9"/>